<dbReference type="AlphaFoldDB" id="A0A8S9GDQ0"/>
<evidence type="ECO:0000256" key="3">
    <source>
        <dbReference type="ARBA" id="ARBA00022691"/>
    </source>
</evidence>
<reference evidence="5" key="1">
    <citation type="submission" date="2019-12" db="EMBL/GenBank/DDBJ databases">
        <title>Genome sequencing and annotation of Brassica cretica.</title>
        <authorList>
            <person name="Studholme D.J."/>
            <person name="Sarris P.F."/>
        </authorList>
    </citation>
    <scope>NUCLEOTIDE SEQUENCE</scope>
    <source>
        <strain evidence="5">PFS-001/15</strain>
        <tissue evidence="5">Leaf</tissue>
    </source>
</reference>
<dbReference type="Pfam" id="PF22528">
    <property type="entry name" value="PRMT_C"/>
    <property type="match status" value="1"/>
</dbReference>
<keyword evidence="1" id="KW-0489">Methyltransferase</keyword>
<dbReference type="InterPro" id="IPR029063">
    <property type="entry name" value="SAM-dependent_MTases_sf"/>
</dbReference>
<dbReference type="EMBL" id="QGKW02002005">
    <property type="protein sequence ID" value="KAF2542456.1"/>
    <property type="molecule type" value="Genomic_DNA"/>
</dbReference>
<proteinExistence type="predicted"/>
<keyword evidence="3" id="KW-0949">S-adenosyl-L-methionine</keyword>
<gene>
    <name evidence="5" type="ORF">F2Q68_00029268</name>
</gene>
<name>A0A8S9GDQ0_BRACR</name>
<evidence type="ECO:0000313" key="5">
    <source>
        <dbReference type="EMBL" id="KAF2542456.1"/>
    </source>
</evidence>
<keyword evidence="2" id="KW-0808">Transferase</keyword>
<dbReference type="InterPro" id="IPR025799">
    <property type="entry name" value="Arg_MeTrfase"/>
</dbReference>
<dbReference type="GO" id="GO:0005634">
    <property type="term" value="C:nucleus"/>
    <property type="evidence" value="ECO:0007669"/>
    <property type="project" value="TreeGrafter"/>
</dbReference>
<accession>A0A8S9GDQ0</accession>
<dbReference type="SUPFAM" id="SSF53335">
    <property type="entry name" value="S-adenosyl-L-methionine-dependent methyltransferases"/>
    <property type="match status" value="1"/>
</dbReference>
<feature type="domain" description="Protein arginine N-methyltransferase" evidence="4">
    <location>
        <begin position="35"/>
        <end position="135"/>
    </location>
</feature>
<evidence type="ECO:0000256" key="1">
    <source>
        <dbReference type="ARBA" id="ARBA00022603"/>
    </source>
</evidence>
<sequence>MTKNNNNNNEEEEFVSFGHNLNTKIRFEDADEDETMDISKMSSGDASFTAPFKLVAQRNDYIHALVAYFDVSFTMCHKLLGPRSRATHWKQTVMYLEDVLTICEGETISGSMSVSYNKKNPRDVDIKLSYSLNGQHSKVSRTQHYKMR</sequence>
<dbReference type="PANTHER" id="PTHR11006">
    <property type="entry name" value="PROTEIN ARGININE N-METHYLTRANSFERASE"/>
    <property type="match status" value="1"/>
</dbReference>
<evidence type="ECO:0000256" key="2">
    <source>
        <dbReference type="ARBA" id="ARBA00022679"/>
    </source>
</evidence>
<evidence type="ECO:0000313" key="6">
    <source>
        <dbReference type="Proteomes" id="UP000712281"/>
    </source>
</evidence>
<comment type="caution">
    <text evidence="5">The sequence shown here is derived from an EMBL/GenBank/DDBJ whole genome shotgun (WGS) entry which is preliminary data.</text>
</comment>
<dbReference type="InterPro" id="IPR055135">
    <property type="entry name" value="PRMT_dom"/>
</dbReference>
<dbReference type="Gene3D" id="2.70.160.11">
    <property type="entry name" value="Hnrnp arginine n-methyltransferase1"/>
    <property type="match status" value="1"/>
</dbReference>
<organism evidence="5 6">
    <name type="scientific">Brassica cretica</name>
    <name type="common">Mustard</name>
    <dbReference type="NCBI Taxonomy" id="69181"/>
    <lineage>
        <taxon>Eukaryota</taxon>
        <taxon>Viridiplantae</taxon>
        <taxon>Streptophyta</taxon>
        <taxon>Embryophyta</taxon>
        <taxon>Tracheophyta</taxon>
        <taxon>Spermatophyta</taxon>
        <taxon>Magnoliopsida</taxon>
        <taxon>eudicotyledons</taxon>
        <taxon>Gunneridae</taxon>
        <taxon>Pentapetalae</taxon>
        <taxon>rosids</taxon>
        <taxon>malvids</taxon>
        <taxon>Brassicales</taxon>
        <taxon>Brassicaceae</taxon>
        <taxon>Brassiceae</taxon>
        <taxon>Brassica</taxon>
    </lineage>
</organism>
<dbReference type="PANTHER" id="PTHR11006:SF53">
    <property type="entry name" value="PROTEIN ARGININE N-METHYLTRANSFERASE 3"/>
    <property type="match status" value="1"/>
</dbReference>
<dbReference type="Proteomes" id="UP000712281">
    <property type="component" value="Unassembled WGS sequence"/>
</dbReference>
<evidence type="ECO:0000259" key="4">
    <source>
        <dbReference type="Pfam" id="PF22528"/>
    </source>
</evidence>
<dbReference type="GO" id="GO:0042054">
    <property type="term" value="F:histone methyltransferase activity"/>
    <property type="evidence" value="ECO:0007669"/>
    <property type="project" value="TreeGrafter"/>
</dbReference>
<protein>
    <recommendedName>
        <fullName evidence="4">Protein arginine N-methyltransferase domain-containing protein</fullName>
    </recommendedName>
</protein>
<dbReference type="GO" id="GO:0032259">
    <property type="term" value="P:methylation"/>
    <property type="evidence" value="ECO:0007669"/>
    <property type="project" value="UniProtKB-KW"/>
</dbReference>
<dbReference type="GO" id="GO:0016274">
    <property type="term" value="F:protein-arginine N-methyltransferase activity"/>
    <property type="evidence" value="ECO:0007669"/>
    <property type="project" value="InterPro"/>
</dbReference>